<accession>E8M9Y2</accession>
<organism evidence="2 3">
    <name type="scientific">Vibrio sinaloensis DSM 21326</name>
    <dbReference type="NCBI Taxonomy" id="945550"/>
    <lineage>
        <taxon>Bacteria</taxon>
        <taxon>Pseudomonadati</taxon>
        <taxon>Pseudomonadota</taxon>
        <taxon>Gammaproteobacteria</taxon>
        <taxon>Vibrionales</taxon>
        <taxon>Vibrionaceae</taxon>
        <taxon>Vibrio</taxon>
        <taxon>Vibrio oreintalis group</taxon>
    </lineage>
</organism>
<dbReference type="AlphaFoldDB" id="E8M9Y2"/>
<evidence type="ECO:0000313" key="3">
    <source>
        <dbReference type="Proteomes" id="UP000006228"/>
    </source>
</evidence>
<reference evidence="2 3" key="1">
    <citation type="journal article" date="2012" name="Int. J. Syst. Evol. Microbiol.">
        <title>Vibrio caribbeanicus sp. nov., isolated from the marine sponge Scleritoderma cyanea.</title>
        <authorList>
            <person name="Hoffmann M."/>
            <person name="Monday S.R."/>
            <person name="Allard M.W."/>
            <person name="Strain E.A."/>
            <person name="Whittaker P."/>
            <person name="Naum M."/>
            <person name="McCarthy P.J."/>
            <person name="Lopez J.V."/>
            <person name="Fischer M."/>
            <person name="Brown E.W."/>
        </authorList>
    </citation>
    <scope>NUCLEOTIDE SEQUENCE [LARGE SCALE GENOMIC DNA]</scope>
    <source>
        <strain evidence="3">DSMZ 21326</strain>
    </source>
</reference>
<feature type="chain" id="PRO_5003227483" description="Peptidylprolyl isomerase" evidence="1">
    <location>
        <begin position="27"/>
        <end position="237"/>
    </location>
</feature>
<dbReference type="Pfam" id="PF07356">
    <property type="entry name" value="DUF1481"/>
    <property type="match status" value="1"/>
</dbReference>
<evidence type="ECO:0000256" key="1">
    <source>
        <dbReference type="SAM" id="SignalP"/>
    </source>
</evidence>
<dbReference type="EMBL" id="AEVT01000090">
    <property type="protein sequence ID" value="EGA69175.1"/>
    <property type="molecule type" value="Genomic_DNA"/>
</dbReference>
<sequence length="237" mass="26948">MAYIFIMKKFLLSALLGSLLMGCASGTPNPNLNQFSDYTGGRSMGDATSLYWYTEKLTSAYTASDYVTAGDYGWFKTDYRWADGELRELIREGEQIKDNTELVPYRIHVRFNKEGEAVYQQYRLDGRVLPLSKDKLAWLKQEALDIPAVTRQQDKDGYELIQGYWDGSEFETCAGNSYSAIEFNQTLPSFVVNRLSAVDNYIALLGSTRGNKVIVKELLMLAEDSQDCIERTRLIEN</sequence>
<evidence type="ECO:0008006" key="4">
    <source>
        <dbReference type="Google" id="ProtNLM"/>
    </source>
</evidence>
<gene>
    <name evidence="2" type="ORF">VISI1226_14786</name>
</gene>
<evidence type="ECO:0000313" key="2">
    <source>
        <dbReference type="EMBL" id="EGA69175.1"/>
    </source>
</evidence>
<dbReference type="eggNOG" id="ENOG502Z82N">
    <property type="taxonomic scope" value="Bacteria"/>
</dbReference>
<dbReference type="InterPro" id="IPR016872">
    <property type="entry name" value="UCP028160"/>
</dbReference>
<dbReference type="InterPro" id="IPR010858">
    <property type="entry name" value="DUF1481"/>
</dbReference>
<name>E8M9Y2_PHOS4</name>
<comment type="caution">
    <text evidence="2">The sequence shown here is derived from an EMBL/GenBank/DDBJ whole genome shotgun (WGS) entry which is preliminary data.</text>
</comment>
<dbReference type="Proteomes" id="UP000006228">
    <property type="component" value="Unassembled WGS sequence"/>
</dbReference>
<proteinExistence type="predicted"/>
<feature type="signal peptide" evidence="1">
    <location>
        <begin position="1"/>
        <end position="26"/>
    </location>
</feature>
<dbReference type="PIRSF" id="PIRSF028160">
    <property type="entry name" value="UCP028160"/>
    <property type="match status" value="1"/>
</dbReference>
<protein>
    <recommendedName>
        <fullName evidence="4">Peptidylprolyl isomerase</fullName>
    </recommendedName>
</protein>
<keyword evidence="1" id="KW-0732">Signal</keyword>